<gene>
    <name evidence="1" type="ORF">DI569_11110</name>
</gene>
<proteinExistence type="predicted"/>
<dbReference type="Proteomes" id="UP000248597">
    <property type="component" value="Unassembled WGS sequence"/>
</dbReference>
<evidence type="ECO:0000313" key="2">
    <source>
        <dbReference type="Proteomes" id="UP000248597"/>
    </source>
</evidence>
<evidence type="ECO:0000313" key="1">
    <source>
        <dbReference type="EMBL" id="PZQ21685.1"/>
    </source>
</evidence>
<comment type="caution">
    <text evidence="1">The sequence shown here is derived from an EMBL/GenBank/DDBJ whole genome shotgun (WGS) entry which is preliminary data.</text>
</comment>
<dbReference type="InterPro" id="IPR046121">
    <property type="entry name" value="DUF6118"/>
</dbReference>
<organism evidence="1 2">
    <name type="scientific">Sphingopyxis macrogoltabida</name>
    <name type="common">Sphingomonas macrogoltabidus</name>
    <dbReference type="NCBI Taxonomy" id="33050"/>
    <lineage>
        <taxon>Bacteria</taxon>
        <taxon>Pseudomonadati</taxon>
        <taxon>Pseudomonadota</taxon>
        <taxon>Alphaproteobacteria</taxon>
        <taxon>Sphingomonadales</taxon>
        <taxon>Sphingomonadaceae</taxon>
        <taxon>Sphingopyxis</taxon>
    </lineage>
</organism>
<protein>
    <submittedName>
        <fullName evidence="1">Uncharacterized protein</fullName>
    </submittedName>
</protein>
<sequence>MTLWEAGARIMQADSPEAWRAITEATEMRRDTREAIDACALRAAKVKQPVRCTIRVRKPQT</sequence>
<name>A0A2W5L4T9_SPHMC</name>
<accession>A0A2W5L4T9</accession>
<dbReference type="EMBL" id="QFPJ01000025">
    <property type="protein sequence ID" value="PZQ21685.1"/>
    <property type="molecule type" value="Genomic_DNA"/>
</dbReference>
<reference evidence="1 2" key="1">
    <citation type="submission" date="2017-08" db="EMBL/GenBank/DDBJ databases">
        <title>Infants hospitalized years apart are colonized by the same room-sourced microbial strains.</title>
        <authorList>
            <person name="Brooks B."/>
            <person name="Olm M.R."/>
            <person name="Firek B.A."/>
            <person name="Baker R."/>
            <person name="Thomas B.C."/>
            <person name="Morowitz M.J."/>
            <person name="Banfield J.F."/>
        </authorList>
    </citation>
    <scope>NUCLEOTIDE SEQUENCE [LARGE SCALE GENOMIC DNA]</scope>
    <source>
        <strain evidence="1">S2_005_003_R2_47</strain>
    </source>
</reference>
<dbReference type="Pfam" id="PF19613">
    <property type="entry name" value="DUF6118"/>
    <property type="match status" value="1"/>
</dbReference>
<dbReference type="AlphaFoldDB" id="A0A2W5L4T9"/>